<organism evidence="6 7">
    <name type="scientific">Geosmithia morbida</name>
    <dbReference type="NCBI Taxonomy" id="1094350"/>
    <lineage>
        <taxon>Eukaryota</taxon>
        <taxon>Fungi</taxon>
        <taxon>Dikarya</taxon>
        <taxon>Ascomycota</taxon>
        <taxon>Pezizomycotina</taxon>
        <taxon>Sordariomycetes</taxon>
        <taxon>Hypocreomycetidae</taxon>
        <taxon>Hypocreales</taxon>
        <taxon>Bionectriaceae</taxon>
        <taxon>Geosmithia</taxon>
    </lineage>
</organism>
<feature type="compositionally biased region" description="Polar residues" evidence="4">
    <location>
        <begin position="588"/>
        <end position="603"/>
    </location>
</feature>
<dbReference type="GO" id="GO:0045944">
    <property type="term" value="P:positive regulation of transcription by RNA polymerase II"/>
    <property type="evidence" value="ECO:0007669"/>
    <property type="project" value="TreeGrafter"/>
</dbReference>
<feature type="compositionally biased region" description="Basic and acidic residues" evidence="4">
    <location>
        <begin position="170"/>
        <end position="182"/>
    </location>
</feature>
<dbReference type="InterPro" id="IPR047249">
    <property type="entry name" value="BRCT_p53bp1-like_rpt1"/>
</dbReference>
<dbReference type="OrthoDB" id="129353at2759"/>
<dbReference type="GeneID" id="55969006"/>
<dbReference type="RefSeq" id="XP_035319424.1">
    <property type="nucleotide sequence ID" value="XM_035464754.1"/>
</dbReference>
<feature type="compositionally biased region" description="Acidic residues" evidence="4">
    <location>
        <begin position="497"/>
        <end position="510"/>
    </location>
</feature>
<accession>A0A9P4YS08</accession>
<dbReference type="PANTHER" id="PTHR15321:SF3">
    <property type="entry name" value="TP53-BINDING PROTEIN 1"/>
    <property type="match status" value="1"/>
</dbReference>
<proteinExistence type="predicted"/>
<feature type="compositionally biased region" description="Basic residues" evidence="4">
    <location>
        <begin position="575"/>
        <end position="587"/>
    </location>
</feature>
<feature type="compositionally biased region" description="Basic and acidic residues" evidence="4">
    <location>
        <begin position="49"/>
        <end position="67"/>
    </location>
</feature>
<dbReference type="Pfam" id="PF00533">
    <property type="entry name" value="BRCT"/>
    <property type="match status" value="1"/>
</dbReference>
<feature type="compositionally biased region" description="Gly residues" evidence="4">
    <location>
        <begin position="1036"/>
        <end position="1045"/>
    </location>
</feature>
<reference evidence="6" key="1">
    <citation type="submission" date="2020-03" db="EMBL/GenBank/DDBJ databases">
        <title>Site-based positive gene gene selection in Geosmithia morbida across the United States reveals a broad range of putative effectors and factors for local host and environmental adapation.</title>
        <authorList>
            <person name="Onufrak A."/>
            <person name="Murdoch R.W."/>
            <person name="Gazis R."/>
            <person name="Huff M."/>
            <person name="Staton M."/>
            <person name="Klingeman W."/>
            <person name="Hadziabdic D."/>
        </authorList>
    </citation>
    <scope>NUCLEOTIDE SEQUENCE</scope>
    <source>
        <strain evidence="6">1262</strain>
    </source>
</reference>
<dbReference type="Gene3D" id="3.40.50.10190">
    <property type="entry name" value="BRCT domain"/>
    <property type="match status" value="1"/>
</dbReference>
<feature type="compositionally biased region" description="Polar residues" evidence="4">
    <location>
        <begin position="560"/>
        <end position="573"/>
    </location>
</feature>
<dbReference type="GO" id="GO:0000077">
    <property type="term" value="P:DNA damage checkpoint signaling"/>
    <property type="evidence" value="ECO:0007669"/>
    <property type="project" value="TreeGrafter"/>
</dbReference>
<gene>
    <name evidence="6" type="ORF">GMORB2_2776</name>
</gene>
<dbReference type="EMBL" id="JAANYQ010000015">
    <property type="protein sequence ID" value="KAF4120772.1"/>
    <property type="molecule type" value="Genomic_DNA"/>
</dbReference>
<feature type="region of interest" description="Disordered" evidence="4">
    <location>
        <begin position="27"/>
        <end position="144"/>
    </location>
</feature>
<feature type="compositionally biased region" description="Basic and acidic residues" evidence="4">
    <location>
        <begin position="356"/>
        <end position="365"/>
    </location>
</feature>
<keyword evidence="7" id="KW-1185">Reference proteome</keyword>
<dbReference type="CDD" id="cd17745">
    <property type="entry name" value="BRCT_p53bp1_rpt1"/>
    <property type="match status" value="1"/>
</dbReference>
<feature type="region of interest" description="Disordered" evidence="4">
    <location>
        <begin position="158"/>
        <end position="269"/>
    </location>
</feature>
<keyword evidence="2" id="KW-0227">DNA damage</keyword>
<protein>
    <submittedName>
        <fullName evidence="6">BRCA1 C Terminus (BRCT) domain</fullName>
    </submittedName>
</protein>
<feature type="compositionally biased region" description="Low complexity" evidence="4">
    <location>
        <begin position="31"/>
        <end position="41"/>
    </location>
</feature>
<evidence type="ECO:0000256" key="2">
    <source>
        <dbReference type="ARBA" id="ARBA00022763"/>
    </source>
</evidence>
<comment type="caution">
    <text evidence="6">The sequence shown here is derived from an EMBL/GenBank/DDBJ whole genome shotgun (WGS) entry which is preliminary data.</text>
</comment>
<feature type="compositionally biased region" description="Low complexity" evidence="4">
    <location>
        <begin position="734"/>
        <end position="752"/>
    </location>
</feature>
<keyword evidence="3" id="KW-0539">Nucleus</keyword>
<dbReference type="GO" id="GO:0042393">
    <property type="term" value="F:histone binding"/>
    <property type="evidence" value="ECO:0007669"/>
    <property type="project" value="TreeGrafter"/>
</dbReference>
<evidence type="ECO:0000256" key="3">
    <source>
        <dbReference type="ARBA" id="ARBA00023242"/>
    </source>
</evidence>
<evidence type="ECO:0000313" key="6">
    <source>
        <dbReference type="EMBL" id="KAF4120772.1"/>
    </source>
</evidence>
<feature type="compositionally biased region" description="Low complexity" evidence="4">
    <location>
        <begin position="661"/>
        <end position="673"/>
    </location>
</feature>
<feature type="domain" description="BRCT" evidence="5">
    <location>
        <begin position="849"/>
        <end position="971"/>
    </location>
</feature>
<feature type="region of interest" description="Disordered" evidence="4">
    <location>
        <begin position="1020"/>
        <end position="1049"/>
    </location>
</feature>
<feature type="region of interest" description="Disordered" evidence="4">
    <location>
        <begin position="341"/>
        <end position="385"/>
    </location>
</feature>
<feature type="compositionally biased region" description="Low complexity" evidence="4">
    <location>
        <begin position="86"/>
        <end position="103"/>
    </location>
</feature>
<dbReference type="PANTHER" id="PTHR15321">
    <property type="entry name" value="TUMOR SUPPRESSOR P53-BINDING PROTEIN 1"/>
    <property type="match status" value="1"/>
</dbReference>
<feature type="compositionally biased region" description="Basic and acidic residues" evidence="4">
    <location>
        <begin position="685"/>
        <end position="698"/>
    </location>
</feature>
<dbReference type="SUPFAM" id="SSF52113">
    <property type="entry name" value="BRCT domain"/>
    <property type="match status" value="1"/>
</dbReference>
<feature type="compositionally biased region" description="Low complexity" evidence="4">
    <location>
        <begin position="530"/>
        <end position="539"/>
    </location>
</feature>
<comment type="subcellular location">
    <subcellularLocation>
        <location evidence="1">Nucleus</location>
    </subcellularLocation>
</comment>
<dbReference type="AlphaFoldDB" id="A0A9P4YS08"/>
<feature type="region of interest" description="Disordered" evidence="4">
    <location>
        <begin position="398"/>
        <end position="847"/>
    </location>
</feature>
<evidence type="ECO:0000313" key="7">
    <source>
        <dbReference type="Proteomes" id="UP000749293"/>
    </source>
</evidence>
<feature type="compositionally biased region" description="Polar residues" evidence="4">
    <location>
        <begin position="257"/>
        <end position="269"/>
    </location>
</feature>
<name>A0A9P4YS08_9HYPO</name>
<dbReference type="Proteomes" id="UP000749293">
    <property type="component" value="Unassembled WGS sequence"/>
</dbReference>
<feature type="compositionally biased region" description="Acidic residues" evidence="4">
    <location>
        <begin position="608"/>
        <end position="631"/>
    </location>
</feature>
<dbReference type="GO" id="GO:0005634">
    <property type="term" value="C:nucleus"/>
    <property type="evidence" value="ECO:0007669"/>
    <property type="project" value="UniProtKB-SubCell"/>
</dbReference>
<dbReference type="SMART" id="SM00292">
    <property type="entry name" value="BRCT"/>
    <property type="match status" value="1"/>
</dbReference>
<feature type="compositionally biased region" description="Polar residues" evidence="4">
    <location>
        <begin position="443"/>
        <end position="452"/>
    </location>
</feature>
<sequence length="1164" mass="125729">MTSQQGDPGDTQDSQLLWAAMREELGVAEVQQQQQQQQQQQRTPQAGLEDGRIKKRDDAVETVRRDAVIAGHTPDSNRMTIDDEQQPQQQEQQEPTQETPTQPNEDREYEDDSLPPTFRPPTQPDIDDGAVTQLIPDDGHTLQENDMGAVHFGELSEAVRPSSQVSEDGGFEKTRGDWRQHEQTSQLQGMLSAPKNIHSHSIHTPFKTPAAPGLPETPTLSRNPFGGTMAGAPAPFAGSQLFGQTQFSSAVKPPGVTPTSSRPSPTMLPLNTASLNVAETSPLKGRTNVSSPTDVPSPSPARLDEVPATVTRLRKPMERIAEETPLHARFAMAADDTVTILGSSGSPRQPLAFCETVKKPQERRAPSPPQQPQQGKASISIWDFDDDEDDAFRRLERRKRVERKKAQAAQEMEKVSFTPRAEPARKRRRVVQDGDEEEVKHNLQPQPQSQVPKASGKNGYKSSNTEPVVRDSQQRWPSNQTPILVRGSTQGTKEDTAPAEEDEGIGEEGPDVVAIDTPGPNHQPVEDRIPATSPAASPSPDEDMSDPPPPEPELPSLSTNADGRNTSSPQASQRPIKRQERKPRRRTVITSSASEMPQPSPQVISAREEEEETKTTTGEDDDGVDADDQVEQPEPMPEPVARRNAQRRSCGKPKQTAIITSSAHPSPSPAAMAQGEEERGEEEMETTHDDVYSVKADSEPPGQSEPTAKPVPRRKTGPRNLSPAKSLALPEQDTPSMSSLSSAPPSSAMTTPDLRDYSASERAASAHTQPSTGRGRRGRGKPAASAEPVAPQRTARWARAAKMRAPRYASESTDETRASPPVSLPATNKGGTGRISRTSVGPGAGTTQRGRRLFEGMAFAISFQSNSQSRGKLETRITQAGGTILTDGFDELFETARSAATMPSLSKDVDEPMVLSRAYRDTGFTALVADSHSRKAKYMQALALGLPCLAPQWITTCLARGELVDWEPYLLCAGASSVLGNALRSRTLTPYAAADARLADVIDCRRQMLRGQRILAVVADHSSSSSSSSSKKKGKSGGGGGGGGSSSSSSNIANNVQPYMFLAQAMGPSISTVMTAEQARDALSRSVRDGRPFDWVYVDKGAVAGGAAALWEQQQQRTGAKKRKRTSAASASTVLDRGATRVLDDELVIQSLILGRMVEEDEMP</sequence>
<feature type="compositionally biased region" description="Polar residues" evidence="4">
    <location>
        <begin position="474"/>
        <end position="491"/>
    </location>
</feature>
<evidence type="ECO:0000256" key="4">
    <source>
        <dbReference type="SAM" id="MobiDB-lite"/>
    </source>
</evidence>
<dbReference type="InterPro" id="IPR001357">
    <property type="entry name" value="BRCT_dom"/>
</dbReference>
<evidence type="ECO:0000259" key="5">
    <source>
        <dbReference type="PROSITE" id="PS50172"/>
    </source>
</evidence>
<evidence type="ECO:0000256" key="1">
    <source>
        <dbReference type="ARBA" id="ARBA00004123"/>
    </source>
</evidence>
<dbReference type="InterPro" id="IPR047252">
    <property type="entry name" value="TP53BP1-like"/>
</dbReference>
<feature type="region of interest" description="Disordered" evidence="4">
    <location>
        <begin position="281"/>
        <end position="304"/>
    </location>
</feature>
<dbReference type="InterPro" id="IPR036420">
    <property type="entry name" value="BRCT_dom_sf"/>
</dbReference>
<dbReference type="PROSITE" id="PS50172">
    <property type="entry name" value="BRCT"/>
    <property type="match status" value="1"/>
</dbReference>